<feature type="active site" evidence="8">
    <location>
        <position position="367"/>
    </location>
</feature>
<dbReference type="GO" id="GO:0005737">
    <property type="term" value="C:cytoplasm"/>
    <property type="evidence" value="ECO:0007669"/>
    <property type="project" value="UniProtKB-SubCell"/>
</dbReference>
<dbReference type="Pfam" id="PF02789">
    <property type="entry name" value="Peptidase_M17_N"/>
    <property type="match status" value="1"/>
</dbReference>
<comment type="catalytic activity">
    <reaction evidence="2 8">
        <text>Release of an N-terminal amino acid, preferentially leucine, but not glutamic or aspartic acids.</text>
        <dbReference type="EC" id="3.4.11.10"/>
    </reaction>
</comment>
<dbReference type="PRINTS" id="PR00481">
    <property type="entry name" value="LAMNOPPTDASE"/>
</dbReference>
<keyword evidence="6 8" id="KW-0378">Hydrolase</keyword>
<evidence type="ECO:0000256" key="6">
    <source>
        <dbReference type="ARBA" id="ARBA00022801"/>
    </source>
</evidence>
<comment type="caution">
    <text evidence="10">The sequence shown here is derived from an EMBL/GenBank/DDBJ whole genome shotgun (WGS) entry which is preliminary data.</text>
</comment>
<feature type="binding site" evidence="8">
    <location>
        <position position="365"/>
    </location>
    <ligand>
        <name>Mn(2+)</name>
        <dbReference type="ChEBI" id="CHEBI:29035"/>
        <label>2</label>
    </ligand>
</feature>
<evidence type="ECO:0000256" key="3">
    <source>
        <dbReference type="ARBA" id="ARBA00009528"/>
    </source>
</evidence>
<dbReference type="InterPro" id="IPR000819">
    <property type="entry name" value="Peptidase_M17_C"/>
</dbReference>
<dbReference type="GO" id="GO:0070006">
    <property type="term" value="F:metalloaminopeptidase activity"/>
    <property type="evidence" value="ECO:0007669"/>
    <property type="project" value="InterPro"/>
</dbReference>
<dbReference type="Gene3D" id="3.40.630.10">
    <property type="entry name" value="Zn peptidases"/>
    <property type="match status" value="1"/>
</dbReference>
<evidence type="ECO:0000256" key="7">
    <source>
        <dbReference type="ARBA" id="ARBA00049972"/>
    </source>
</evidence>
<feature type="binding site" evidence="8">
    <location>
        <position position="304"/>
    </location>
    <ligand>
        <name>Mn(2+)</name>
        <dbReference type="ChEBI" id="CHEBI:29035"/>
        <label>2</label>
    </ligand>
</feature>
<evidence type="ECO:0000313" key="10">
    <source>
        <dbReference type="EMBL" id="PJF47346.1"/>
    </source>
</evidence>
<feature type="binding site" evidence="8">
    <location>
        <position position="281"/>
    </location>
    <ligand>
        <name>Mn(2+)</name>
        <dbReference type="ChEBI" id="CHEBI:29035"/>
        <label>2</label>
    </ligand>
</feature>
<dbReference type="InterPro" id="IPR011356">
    <property type="entry name" value="Leucine_aapep/pepB"/>
</dbReference>
<comment type="similarity">
    <text evidence="3 8">Belongs to the peptidase M17 family.</text>
</comment>
<comment type="function">
    <text evidence="7 8">Presumably involved in the processing and regular turnover of intracellular proteins. Catalyzes the removal of unsubstituted N-terminal amino acids from various peptides.</text>
</comment>
<feature type="binding site" evidence="8">
    <location>
        <position position="286"/>
    </location>
    <ligand>
        <name>Mn(2+)</name>
        <dbReference type="ChEBI" id="CHEBI:29035"/>
        <label>2</label>
    </ligand>
</feature>
<dbReference type="SUPFAM" id="SSF53187">
    <property type="entry name" value="Zn-dependent exopeptidases"/>
    <property type="match status" value="1"/>
</dbReference>
<comment type="catalytic activity">
    <reaction evidence="1 8">
        <text>Release of an N-terminal amino acid, Xaa-|-Yaa-, in which Xaa is preferably Leu, but may be other amino acids including Pro although not Arg or Lys, and Yaa may be Pro. Amino acid amides and methyl esters are also readily hydrolyzed, but rates on arylamides are exceedingly low.</text>
        <dbReference type="EC" id="3.4.11.1"/>
    </reaction>
</comment>
<feature type="active site" evidence="8">
    <location>
        <position position="293"/>
    </location>
</feature>
<evidence type="ECO:0000256" key="8">
    <source>
        <dbReference type="HAMAP-Rule" id="MF_00181"/>
    </source>
</evidence>
<evidence type="ECO:0000256" key="1">
    <source>
        <dbReference type="ARBA" id="ARBA00000135"/>
    </source>
</evidence>
<keyword evidence="8" id="KW-0963">Cytoplasm</keyword>
<comment type="cofactor">
    <cofactor evidence="8">
        <name>Mn(2+)</name>
        <dbReference type="ChEBI" id="CHEBI:29035"/>
    </cofactor>
    <text evidence="8">Binds 2 manganese ions per subunit.</text>
</comment>
<feature type="binding site" evidence="8">
    <location>
        <position position="286"/>
    </location>
    <ligand>
        <name>Mn(2+)</name>
        <dbReference type="ChEBI" id="CHEBI:29035"/>
        <label>1</label>
    </ligand>
</feature>
<dbReference type="CDD" id="cd00433">
    <property type="entry name" value="Peptidase_M17"/>
    <property type="match status" value="1"/>
</dbReference>
<dbReference type="EC" id="3.4.11.10" evidence="8"/>
<dbReference type="GO" id="GO:0006508">
    <property type="term" value="P:proteolysis"/>
    <property type="evidence" value="ECO:0007669"/>
    <property type="project" value="UniProtKB-KW"/>
</dbReference>
<dbReference type="PANTHER" id="PTHR11963">
    <property type="entry name" value="LEUCINE AMINOPEPTIDASE-RELATED"/>
    <property type="match status" value="1"/>
</dbReference>
<dbReference type="HAMAP" id="MF_00181">
    <property type="entry name" value="Cytosol_peptidase_M17"/>
    <property type="match status" value="1"/>
</dbReference>
<dbReference type="AlphaFoldDB" id="A0A2M8QC20"/>
<accession>A0A2M8QC20</accession>
<dbReference type="InterPro" id="IPR043472">
    <property type="entry name" value="Macro_dom-like"/>
</dbReference>
<evidence type="ECO:0000259" key="9">
    <source>
        <dbReference type="PROSITE" id="PS00631"/>
    </source>
</evidence>
<dbReference type="PROSITE" id="PS00631">
    <property type="entry name" value="CYTOSOL_AP"/>
    <property type="match status" value="1"/>
</dbReference>
<dbReference type="InterPro" id="IPR008283">
    <property type="entry name" value="Peptidase_M17_N"/>
</dbReference>
<proteinExistence type="inferred from homology"/>
<gene>
    <name evidence="8" type="primary">pepA</name>
    <name evidence="10" type="ORF">CUN48_09075</name>
</gene>
<keyword evidence="5 8" id="KW-0645">Protease</keyword>
<feature type="binding site" evidence="8">
    <location>
        <position position="363"/>
    </location>
    <ligand>
        <name>Mn(2+)</name>
        <dbReference type="ChEBI" id="CHEBI:29035"/>
        <label>1</label>
    </ligand>
</feature>
<sequence>MQVAVVNKQIQTINADAVIVNLFEGVTAPGGATGAVDAALGSSDGVSGNGAISKLIQLGDFTGKLNEVAVVYTAGLIPAPRVIVAGLGTREQFTLDRARQASGSAVRKARDLGCRRVATIVHGSGIGGLQPREAAQATVEGALMGAYQFREHKSKNDDRVIEELIIVEYDAAKLAEIEAGVRAGQIVAEAVNAARTLVNRAPNALYPETFAQAAQAMAARVGLTCSVLSEADIAQERMGGVLAVAQGSAHPPRFVVLEHQPRTGNANLPTADSRPLVFIGKGVTFDTGGISIKPSENMQSMKADMSGAAAVFGAMQAIAGLNLPQRIIGVMPLVENMPSDRAYRPGDVITMMNGLTVEIISTDAEGRLILADALHYVKRFKPRGVVDLATLTGACVVALGEGVAAGLFSNDDAWANAVLCAAEAAGEKMWRLPLYPEYGDKIKSDDADIKNSGGRVGGVGTSAYFLYRFVEGPDEYPWAHVDMAGMMFSSENKGYLVKGAMGYGVRTLVRLAQAGT</sequence>
<name>A0A2M8QC20_9CHLR</name>
<dbReference type="Pfam" id="PF00883">
    <property type="entry name" value="Peptidase_M17"/>
    <property type="match status" value="1"/>
</dbReference>
<comment type="subcellular location">
    <subcellularLocation>
        <location evidence="8">Cytoplasm</location>
    </subcellularLocation>
</comment>
<keyword evidence="8" id="KW-0464">Manganese</keyword>
<keyword evidence="4 8" id="KW-0031">Aminopeptidase</keyword>
<keyword evidence="8" id="KW-0479">Metal-binding</keyword>
<dbReference type="SUPFAM" id="SSF52949">
    <property type="entry name" value="Macro domain-like"/>
    <property type="match status" value="1"/>
</dbReference>
<protein>
    <recommendedName>
        <fullName evidence="8">Probable cytosol aminopeptidase</fullName>
        <ecNumber evidence="8">3.4.11.1</ecNumber>
    </recommendedName>
    <alternativeName>
        <fullName evidence="8">Leucine aminopeptidase</fullName>
        <shortName evidence="8">LAP</shortName>
        <ecNumber evidence="8">3.4.11.10</ecNumber>
    </alternativeName>
    <alternativeName>
        <fullName evidence="8">Leucyl aminopeptidase</fullName>
    </alternativeName>
</protein>
<evidence type="ECO:0000256" key="4">
    <source>
        <dbReference type="ARBA" id="ARBA00022438"/>
    </source>
</evidence>
<reference evidence="10 11" key="1">
    <citation type="submission" date="2017-11" db="EMBL/GenBank/DDBJ databases">
        <title>Evolution of Phototrophy in the Chloroflexi Phylum Driven by Horizontal Gene Transfer.</title>
        <authorList>
            <person name="Ward L.M."/>
            <person name="Hemp J."/>
            <person name="Shih P.M."/>
            <person name="Mcglynn S.E."/>
            <person name="Fischer W."/>
        </authorList>
    </citation>
    <scope>NUCLEOTIDE SEQUENCE [LARGE SCALE GENOMIC DNA]</scope>
    <source>
        <strain evidence="10">JP3_7</strain>
    </source>
</reference>
<evidence type="ECO:0000256" key="5">
    <source>
        <dbReference type="ARBA" id="ARBA00022670"/>
    </source>
</evidence>
<organism evidence="10 11">
    <name type="scientific">Candidatus Thermofonsia Clade 3 bacterium</name>
    <dbReference type="NCBI Taxonomy" id="2364212"/>
    <lineage>
        <taxon>Bacteria</taxon>
        <taxon>Bacillati</taxon>
        <taxon>Chloroflexota</taxon>
        <taxon>Candidatus Thermofontia</taxon>
        <taxon>Candidatus Thermofonsia Clade 3</taxon>
    </lineage>
</organism>
<evidence type="ECO:0000313" key="11">
    <source>
        <dbReference type="Proteomes" id="UP000230790"/>
    </source>
</evidence>
<dbReference type="Gene3D" id="3.40.220.10">
    <property type="entry name" value="Leucine Aminopeptidase, subunit E, domain 1"/>
    <property type="match status" value="1"/>
</dbReference>
<feature type="domain" description="Cytosol aminopeptidase" evidence="9">
    <location>
        <begin position="361"/>
        <end position="368"/>
    </location>
</feature>
<feature type="binding site" evidence="8">
    <location>
        <position position="365"/>
    </location>
    <ligand>
        <name>Mn(2+)</name>
        <dbReference type="ChEBI" id="CHEBI:29035"/>
        <label>1</label>
    </ligand>
</feature>
<dbReference type="GO" id="GO:0030145">
    <property type="term" value="F:manganese ion binding"/>
    <property type="evidence" value="ECO:0007669"/>
    <property type="project" value="UniProtKB-UniRule"/>
</dbReference>
<evidence type="ECO:0000256" key="2">
    <source>
        <dbReference type="ARBA" id="ARBA00000967"/>
    </source>
</evidence>
<dbReference type="PANTHER" id="PTHR11963:SF23">
    <property type="entry name" value="CYTOSOL AMINOPEPTIDASE"/>
    <property type="match status" value="1"/>
</dbReference>
<dbReference type="NCBIfam" id="NF002073">
    <property type="entry name" value="PRK00913.1-2"/>
    <property type="match status" value="1"/>
</dbReference>
<dbReference type="NCBIfam" id="NF002074">
    <property type="entry name" value="PRK00913.1-4"/>
    <property type="match status" value="1"/>
</dbReference>
<dbReference type="EMBL" id="PGTN01000053">
    <property type="protein sequence ID" value="PJF47346.1"/>
    <property type="molecule type" value="Genomic_DNA"/>
</dbReference>
<dbReference type="InterPro" id="IPR023042">
    <property type="entry name" value="Peptidase_M17_leu_NH2_pept"/>
</dbReference>
<dbReference type="EC" id="3.4.11.1" evidence="8"/>
<dbReference type="Proteomes" id="UP000230790">
    <property type="component" value="Unassembled WGS sequence"/>
</dbReference>